<feature type="compositionally biased region" description="Low complexity" evidence="4">
    <location>
        <begin position="163"/>
        <end position="174"/>
    </location>
</feature>
<dbReference type="Gene3D" id="3.40.50.150">
    <property type="entry name" value="Vaccinia Virus protein VP39"/>
    <property type="match status" value="2"/>
</dbReference>
<dbReference type="SUPFAM" id="SSF53335">
    <property type="entry name" value="S-adenosyl-L-methionine-dependent methyltransferases"/>
    <property type="match status" value="1"/>
</dbReference>
<keyword evidence="1" id="KW-0489">Methyltransferase</keyword>
<dbReference type="InterPro" id="IPR029063">
    <property type="entry name" value="SAM-dependent_MTases_sf"/>
</dbReference>
<dbReference type="Proteomes" id="UP000831156">
    <property type="component" value="Chromosome 7"/>
</dbReference>
<dbReference type="PANTHER" id="PTHR46098:SF1">
    <property type="entry name" value="TRNA (CYTOSINE(38)-C(5))-METHYLTRANSFERASE"/>
    <property type="match status" value="1"/>
</dbReference>
<dbReference type="Pfam" id="PF00145">
    <property type="entry name" value="DNA_methylase"/>
    <property type="match status" value="1"/>
</dbReference>
<keyword evidence="6" id="KW-1185">Reference proteome</keyword>
<feature type="region of interest" description="Disordered" evidence="4">
    <location>
        <begin position="136"/>
        <end position="174"/>
    </location>
</feature>
<dbReference type="Gene3D" id="3.90.120.10">
    <property type="entry name" value="DNA Methylase, subunit A, domain 2"/>
    <property type="match status" value="2"/>
</dbReference>
<organism evidence="5 6">
    <name type="scientific">Plasmodium gaboni</name>
    <dbReference type="NCBI Taxonomy" id="647221"/>
    <lineage>
        <taxon>Eukaryota</taxon>
        <taxon>Sar</taxon>
        <taxon>Alveolata</taxon>
        <taxon>Apicomplexa</taxon>
        <taxon>Aconoidasida</taxon>
        <taxon>Haemosporida</taxon>
        <taxon>Plasmodiidae</taxon>
        <taxon>Plasmodium</taxon>
        <taxon>Plasmodium (Laverania)</taxon>
    </lineage>
</organism>
<name>A0ABY1ULP6_9APIC</name>
<sequence>MHKIKVLELYCGIGGLHYSLFQAFINFVHTNKPKEKNDTVKEPHEINKKNDICNLQNKCDTYKDDIHNDIKNYKSIEIHKYHDCTLTCLNDLFCFISVDLNPIANHTYFHNFKDSTILLTEARDINKFFKSKCDSVDKQNNASTDSEKKKIKKKINKKKKKNNNNNNNNNNNDDDNIFNINKNYIIQTDINNIMPEFLNNHHFNILLISNPCQPYTRQNKKFKEINLDLLFFNKKVCKENINNNICNDNHNFYINDNQNDQFNINNINIDELNNYLYNDKDERTKSFIHICTLLTKVDFKNLPEFIFIENVKNFELSSSFLYFIYCIKNNYSFQTYLLSPLQFGIPNERFRFYCICKKNNYDYKHTNNLLRQNYMKDQNINLYTNSLIPKNYLHKNNIQEEKKKQSHYYNNINSDNIIFYTPHLITYLDVNNNFNITNNIWNHINIYNNYLDTYQVQNKILLKNASYCFDIININKKTTTCCHVANYHHHQKKQNGNNISNDQQNNYMDAKRNYAMCFTSNYGRYIKGSGSILYYNRKNYTNEGEEKTKKKQTNVSTKENKENVNTFNYISNPISPSHNDTYQMHKKKNSMKKYENNVRYFTPTEISRLMGFKMKTNNININQNENEKKKKNTYGNIFWNIDHINHTCAYYSNKHYCDVLNKNACLLTYKNHTNINNHSYQNYHKNNCLCHQFVFPNFLTDRQKYKLIGNSVNVIVISYIFHVHNIFDHI</sequence>
<proteinExistence type="predicted"/>
<dbReference type="PANTHER" id="PTHR46098">
    <property type="entry name" value="TRNA (CYTOSINE(38)-C(5))-METHYLTRANSFERASE"/>
    <property type="match status" value="1"/>
</dbReference>
<feature type="compositionally biased region" description="Basic residues" evidence="4">
    <location>
        <begin position="149"/>
        <end position="162"/>
    </location>
</feature>
<protein>
    <submittedName>
        <fullName evidence="5">DNA (Cytosine-5)-methyltransferase</fullName>
    </submittedName>
</protein>
<evidence type="ECO:0000313" key="5">
    <source>
        <dbReference type="EMBL" id="SOV13108.1"/>
    </source>
</evidence>
<dbReference type="InterPro" id="IPR050750">
    <property type="entry name" value="C5-MTase"/>
</dbReference>
<reference evidence="5" key="1">
    <citation type="submission" date="2016-09" db="EMBL/GenBank/DDBJ databases">
        <authorList>
            <consortium name="Pathogen Informatics"/>
            <person name="Sun Q."/>
            <person name="Inoue M."/>
        </authorList>
    </citation>
    <scope>NUCLEOTIDE SEQUENCE</scope>
</reference>
<accession>A0ABY1ULP6</accession>
<evidence type="ECO:0000256" key="3">
    <source>
        <dbReference type="ARBA" id="ARBA00022691"/>
    </source>
</evidence>
<evidence type="ECO:0000256" key="4">
    <source>
        <dbReference type="SAM" id="MobiDB-lite"/>
    </source>
</evidence>
<dbReference type="EMBL" id="LT969430">
    <property type="protein sequence ID" value="SOV13108.1"/>
    <property type="molecule type" value="Genomic_DNA"/>
</dbReference>
<evidence type="ECO:0000256" key="1">
    <source>
        <dbReference type="ARBA" id="ARBA00022603"/>
    </source>
</evidence>
<keyword evidence="3" id="KW-0949">S-adenosyl-L-methionine</keyword>
<keyword evidence="2" id="KW-0808">Transferase</keyword>
<evidence type="ECO:0000256" key="2">
    <source>
        <dbReference type="ARBA" id="ARBA00022679"/>
    </source>
</evidence>
<gene>
    <name evidence="5" type="ORF">PGABG01_0724900</name>
</gene>
<dbReference type="InterPro" id="IPR001525">
    <property type="entry name" value="C5_MeTfrase"/>
</dbReference>
<evidence type="ECO:0000313" key="6">
    <source>
        <dbReference type="Proteomes" id="UP000831156"/>
    </source>
</evidence>